<dbReference type="GO" id="GO:0071013">
    <property type="term" value="C:catalytic step 2 spliceosome"/>
    <property type="evidence" value="ECO:0007669"/>
    <property type="project" value="TreeGrafter"/>
</dbReference>
<dbReference type="Ensembl" id="ENSOABT00000012341.2">
    <property type="protein sequence ID" value="ENSOABP00000011939.2"/>
    <property type="gene ID" value="ENSOABG00000006127.2"/>
</dbReference>
<proteinExistence type="inferred from homology"/>
<feature type="compositionally biased region" description="Low complexity" evidence="7">
    <location>
        <begin position="292"/>
        <end position="301"/>
    </location>
</feature>
<gene>
    <name evidence="9" type="primary">CWC27</name>
</gene>
<dbReference type="InterPro" id="IPR044666">
    <property type="entry name" value="Cyclophilin_A-like"/>
</dbReference>
<dbReference type="PANTHER" id="PTHR45625:SF6">
    <property type="entry name" value="SPLICEOSOME-ASSOCIATED PROTEIN CWC27 HOMOLOG"/>
    <property type="match status" value="1"/>
</dbReference>
<evidence type="ECO:0000256" key="3">
    <source>
        <dbReference type="ARBA" id="ARBA00023242"/>
    </source>
</evidence>
<protein>
    <recommendedName>
        <fullName evidence="4">Spliceosome-associated protein CWC27 homolog</fullName>
    </recommendedName>
    <alternativeName>
        <fullName evidence="5">Probable inactive peptidyl-prolyl cis-trans isomerase CWC27 homolog</fullName>
    </alternativeName>
</protein>
<organism evidence="9 10">
    <name type="scientific">Oreochromis aureus</name>
    <name type="common">Israeli tilapia</name>
    <name type="synonym">Chromis aureus</name>
    <dbReference type="NCBI Taxonomy" id="47969"/>
    <lineage>
        <taxon>Eukaryota</taxon>
        <taxon>Metazoa</taxon>
        <taxon>Chordata</taxon>
        <taxon>Craniata</taxon>
        <taxon>Vertebrata</taxon>
        <taxon>Euteleostomi</taxon>
        <taxon>Actinopterygii</taxon>
        <taxon>Neopterygii</taxon>
        <taxon>Teleostei</taxon>
        <taxon>Neoteleostei</taxon>
        <taxon>Acanthomorphata</taxon>
        <taxon>Ovalentaria</taxon>
        <taxon>Cichlomorphae</taxon>
        <taxon>Cichliformes</taxon>
        <taxon>Cichlidae</taxon>
        <taxon>African cichlids</taxon>
        <taxon>Pseudocrenilabrinae</taxon>
        <taxon>Oreochromini</taxon>
        <taxon>Oreochromis</taxon>
    </lineage>
</organism>
<evidence type="ECO:0000256" key="7">
    <source>
        <dbReference type="SAM" id="MobiDB-lite"/>
    </source>
</evidence>
<evidence type="ECO:0000256" key="4">
    <source>
        <dbReference type="ARBA" id="ARBA00040027"/>
    </source>
</evidence>
<dbReference type="SUPFAM" id="SSF50891">
    <property type="entry name" value="Cyclophilin-like"/>
    <property type="match status" value="1"/>
</dbReference>
<feature type="compositionally biased region" description="Basic and acidic residues" evidence="7">
    <location>
        <begin position="320"/>
        <end position="398"/>
    </location>
</feature>
<feature type="region of interest" description="Disordered" evidence="7">
    <location>
        <begin position="492"/>
        <end position="520"/>
    </location>
</feature>
<dbReference type="Gene3D" id="2.40.100.10">
    <property type="entry name" value="Cyclophilin-like"/>
    <property type="match status" value="1"/>
</dbReference>
<dbReference type="CDD" id="cd01925">
    <property type="entry name" value="cyclophilin_CeCYP16-like"/>
    <property type="match status" value="1"/>
</dbReference>
<evidence type="ECO:0000256" key="1">
    <source>
        <dbReference type="ARBA" id="ARBA00004123"/>
    </source>
</evidence>
<comment type="subunit">
    <text evidence="6">Part of the activated spliceosome B/catalytic step 1 spliceosome, one of the forms of the spliceosome which has a well-formed active site but still cannot catalyze the branching reaction and is composed at least of 52 proteins, the U2, U5 and U6 snRNAs and the pre-mRNA. Recruited during early steps of activated spliceosome B maturation, it is probably one of the first proteins released from this complex as he matures to the spliceosome C complex. Component of the minor spliceosome, which splices U12-type introns.</text>
</comment>
<name>A0A668SBY2_OREAU</name>
<dbReference type="InterPro" id="IPR020892">
    <property type="entry name" value="Cyclophilin-type_PPIase_CS"/>
</dbReference>
<reference evidence="9" key="2">
    <citation type="submission" date="2025-09" db="UniProtKB">
        <authorList>
            <consortium name="Ensembl"/>
        </authorList>
    </citation>
    <scope>IDENTIFICATION</scope>
</reference>
<feature type="compositionally biased region" description="Acidic residues" evidence="7">
    <location>
        <begin position="302"/>
        <end position="319"/>
    </location>
</feature>
<keyword evidence="3" id="KW-0539">Nucleus</keyword>
<dbReference type="GO" id="GO:0006457">
    <property type="term" value="P:protein folding"/>
    <property type="evidence" value="ECO:0007669"/>
    <property type="project" value="InterPro"/>
</dbReference>
<dbReference type="PANTHER" id="PTHR45625">
    <property type="entry name" value="PEPTIDYL-PROLYL CIS-TRANS ISOMERASE-RELATED"/>
    <property type="match status" value="1"/>
</dbReference>
<dbReference type="PRINTS" id="PR00153">
    <property type="entry name" value="CSAPPISMRASE"/>
</dbReference>
<feature type="domain" description="PPIase cyclophilin-type" evidence="8">
    <location>
        <begin position="54"/>
        <end position="201"/>
    </location>
</feature>
<dbReference type="AlphaFoldDB" id="A0A668SBY2"/>
<dbReference type="Pfam" id="PF00160">
    <property type="entry name" value="Pro_isomerase"/>
    <property type="match status" value="1"/>
</dbReference>
<evidence type="ECO:0000256" key="5">
    <source>
        <dbReference type="ARBA" id="ARBA00042090"/>
    </source>
</evidence>
<comment type="subcellular location">
    <subcellularLocation>
        <location evidence="1">Nucleus</location>
    </subcellularLocation>
</comment>
<accession>A0A668SBY2</accession>
<dbReference type="GO" id="GO:0003755">
    <property type="term" value="F:peptidyl-prolyl cis-trans isomerase activity"/>
    <property type="evidence" value="ECO:0007669"/>
    <property type="project" value="InterPro"/>
</dbReference>
<dbReference type="PROSITE" id="PS50072">
    <property type="entry name" value="CSA_PPIASE_2"/>
    <property type="match status" value="1"/>
</dbReference>
<evidence type="ECO:0000313" key="10">
    <source>
        <dbReference type="Proteomes" id="UP000472276"/>
    </source>
</evidence>
<reference evidence="9" key="1">
    <citation type="submission" date="2025-08" db="UniProtKB">
        <authorList>
            <consortium name="Ensembl"/>
        </authorList>
    </citation>
    <scope>IDENTIFICATION</scope>
</reference>
<evidence type="ECO:0000313" key="9">
    <source>
        <dbReference type="Ensembl" id="ENSOABP00000011939.2"/>
    </source>
</evidence>
<evidence type="ECO:0000259" key="8">
    <source>
        <dbReference type="PROSITE" id="PS50072"/>
    </source>
</evidence>
<feature type="region of interest" description="Disordered" evidence="7">
    <location>
        <begin position="238"/>
        <end position="400"/>
    </location>
</feature>
<keyword evidence="10" id="KW-1185">Reference proteome</keyword>
<feature type="compositionally biased region" description="Basic and acidic residues" evidence="7">
    <location>
        <begin position="266"/>
        <end position="276"/>
    </location>
</feature>
<dbReference type="CDD" id="cd22288">
    <property type="entry name" value="CWC27_CTD"/>
    <property type="match status" value="1"/>
</dbReference>
<dbReference type="InterPro" id="IPR002130">
    <property type="entry name" value="Cyclophilin-type_PPIase_dom"/>
</dbReference>
<evidence type="ECO:0000256" key="2">
    <source>
        <dbReference type="ARBA" id="ARBA00007365"/>
    </source>
</evidence>
<dbReference type="FunFam" id="2.40.100.10:FF:000007">
    <property type="entry name" value="Peptidyl-prolyl cis-trans isomerase CWC27 homolog"/>
    <property type="match status" value="1"/>
</dbReference>
<dbReference type="InterPro" id="IPR029000">
    <property type="entry name" value="Cyclophilin-like_dom_sf"/>
</dbReference>
<sequence>MIIIYFALQFHILFSSRHCRDRPCGPSVNTKRSGRMSNIYIQEPPTNGKVLLKTTAGDIDIELWSKEAPKACRNFVQLCMEGYYDGTVFHRVVPDFIVQGGDPTGTGAGGESIYGRPFKDEFHSRLRFNRRGLVAMANAGPHDNGSQFFLTLGRADELNNKHTIFGKVTGDTVYNMLRLAEVECDGEERPLNPHKIKSAEVLHSPFDDIIPREIKKLKKEKDKEETKKSQSKATKNFSLLSFGEEAEEDEEMVNQVSQTFKGKSKSSHDLLKDDPRLSSVPAVDKGKKKKASASGDAALSGDEAEGDVEDDMDTDEEYDSEKKEKIRELISKKLKKEKGGEKVTEPTEEEQEKKMSRSDELRKEARQLKKELQAIKQRKEESSKPAKDEVKEVEKKPTNEAVAEYLEGRKKYEGLKNRKLKKGSSREEQTLALLNSFKSKLSSAITEGPQEDVEELAEDDDKGWMAHVLQFDEQSRKVKDANMQDEDTFEIYDPRNPVNKRRREESKKILKEKKAKRASTTGRNMGVPWISQFHPSWPTCTWKKWKRGLCYPTLEQHQVIGSGIVIIPY</sequence>
<dbReference type="PROSITE" id="PS00170">
    <property type="entry name" value="CSA_PPIASE_1"/>
    <property type="match status" value="1"/>
</dbReference>
<dbReference type="Proteomes" id="UP000472276">
    <property type="component" value="Unassembled WGS sequence"/>
</dbReference>
<evidence type="ECO:0000256" key="6">
    <source>
        <dbReference type="ARBA" id="ARBA00046368"/>
    </source>
</evidence>
<comment type="similarity">
    <text evidence="2">Belongs to the cyclophilin-type PPIase family.</text>
</comment>